<accession>A0A0E0G5K5</accession>
<dbReference type="EnsemblPlants" id="ONIVA02G15320.1">
    <property type="protein sequence ID" value="ONIVA02G15320.1"/>
    <property type="gene ID" value="ONIVA02G15320"/>
</dbReference>
<sequence length="270" mass="29445">MPAGPPTPHLQALSLPAGSPSSPRGGIWSCTSATAQLEQSTGWSGLGSGTDWTRRRWYTSGQSLVRIYFRQASRPDLGPCSGNHWIWGLRGWMPSPASSLRWQSPDLGPLRLDSVDGSFGARMENNHPSSADSSPSPDRSTGFQAACIAASRHGGCTVLGFSYGSFVVFVACCGVLCVVDSGRGPEADYDPRVGMVMQMAWYQHQACVMELELRNFNYQDRRSRCLEWHCEFVILNTIEVVHGAALGTMASLEDRIAIWVGIGVGKQNRY</sequence>
<evidence type="ECO:0000313" key="3">
    <source>
        <dbReference type="Proteomes" id="UP000006591"/>
    </source>
</evidence>
<keyword evidence="3" id="KW-1185">Reference proteome</keyword>
<reference evidence="2" key="2">
    <citation type="submission" date="2018-04" db="EMBL/GenBank/DDBJ databases">
        <title>OnivRS2 (Oryza nivara Reference Sequence Version 2).</title>
        <authorList>
            <person name="Zhang J."/>
            <person name="Kudrna D."/>
            <person name="Lee S."/>
            <person name="Talag J."/>
            <person name="Rajasekar S."/>
            <person name="Welchert J."/>
            <person name="Hsing Y.-I."/>
            <person name="Wing R.A."/>
        </authorList>
    </citation>
    <scope>NUCLEOTIDE SEQUENCE [LARGE SCALE GENOMIC DNA]</scope>
    <source>
        <strain evidence="2">SL10</strain>
    </source>
</reference>
<reference evidence="2" key="1">
    <citation type="submission" date="2015-04" db="UniProtKB">
        <authorList>
            <consortium name="EnsemblPlants"/>
        </authorList>
    </citation>
    <scope>IDENTIFICATION</scope>
    <source>
        <strain evidence="2">SL10</strain>
    </source>
</reference>
<dbReference type="Proteomes" id="UP000006591">
    <property type="component" value="Chromosome 2"/>
</dbReference>
<dbReference type="Gramene" id="ONIVA02G15320.1">
    <property type="protein sequence ID" value="ONIVA02G15320.1"/>
    <property type="gene ID" value="ONIVA02G15320"/>
</dbReference>
<feature type="compositionally biased region" description="Low complexity" evidence="1">
    <location>
        <begin position="12"/>
        <end position="25"/>
    </location>
</feature>
<dbReference type="AlphaFoldDB" id="A0A0E0G5K5"/>
<organism evidence="2">
    <name type="scientific">Oryza nivara</name>
    <name type="common">Indian wild rice</name>
    <name type="synonym">Oryza sativa f. spontanea</name>
    <dbReference type="NCBI Taxonomy" id="4536"/>
    <lineage>
        <taxon>Eukaryota</taxon>
        <taxon>Viridiplantae</taxon>
        <taxon>Streptophyta</taxon>
        <taxon>Embryophyta</taxon>
        <taxon>Tracheophyta</taxon>
        <taxon>Spermatophyta</taxon>
        <taxon>Magnoliopsida</taxon>
        <taxon>Liliopsida</taxon>
        <taxon>Poales</taxon>
        <taxon>Poaceae</taxon>
        <taxon>BOP clade</taxon>
        <taxon>Oryzoideae</taxon>
        <taxon>Oryzeae</taxon>
        <taxon>Oryzinae</taxon>
        <taxon>Oryza</taxon>
    </lineage>
</organism>
<protein>
    <submittedName>
        <fullName evidence="2">Uncharacterized protein</fullName>
    </submittedName>
</protein>
<dbReference type="OMA" id="FGARMEN"/>
<evidence type="ECO:0000256" key="1">
    <source>
        <dbReference type="SAM" id="MobiDB-lite"/>
    </source>
</evidence>
<evidence type="ECO:0000313" key="2">
    <source>
        <dbReference type="EnsemblPlants" id="ONIVA02G15320.1"/>
    </source>
</evidence>
<proteinExistence type="predicted"/>
<feature type="region of interest" description="Disordered" evidence="1">
    <location>
        <begin position="1"/>
        <end position="25"/>
    </location>
</feature>
<name>A0A0E0G5K5_ORYNI</name>